<evidence type="ECO:0000313" key="3">
    <source>
        <dbReference type="Proteomes" id="UP000596660"/>
    </source>
</evidence>
<reference evidence="2" key="1">
    <citation type="journal article" date="2017" name="Nature">
        <title>The genome of Chenopodium quinoa.</title>
        <authorList>
            <person name="Jarvis D.E."/>
            <person name="Ho Y.S."/>
            <person name="Lightfoot D.J."/>
            <person name="Schmoeckel S.M."/>
            <person name="Li B."/>
            <person name="Borm T.J.A."/>
            <person name="Ohyanagi H."/>
            <person name="Mineta K."/>
            <person name="Michell C.T."/>
            <person name="Saber N."/>
            <person name="Kharbatia N.M."/>
            <person name="Rupper R.R."/>
            <person name="Sharp A.R."/>
            <person name="Dally N."/>
            <person name="Boughton B.A."/>
            <person name="Woo Y.H."/>
            <person name="Gao G."/>
            <person name="Schijlen E.G.W.M."/>
            <person name="Guo X."/>
            <person name="Momin A.A."/>
            <person name="Negrao S."/>
            <person name="Al-Babili S."/>
            <person name="Gehring C."/>
            <person name="Roessner U."/>
            <person name="Jung C."/>
            <person name="Murphy K."/>
            <person name="Arold S.T."/>
            <person name="Gojobori T."/>
            <person name="van der Linden C.G."/>
            <person name="van Loo E.N."/>
            <person name="Jellen E.N."/>
            <person name="Maughan P.J."/>
            <person name="Tester M."/>
        </authorList>
    </citation>
    <scope>NUCLEOTIDE SEQUENCE [LARGE SCALE GENOMIC DNA]</scope>
    <source>
        <strain evidence="2">cv. PI 614886</strain>
    </source>
</reference>
<keyword evidence="3" id="KW-1185">Reference proteome</keyword>
<dbReference type="Pfam" id="PF14244">
    <property type="entry name" value="Retrotran_gag_3"/>
    <property type="match status" value="1"/>
</dbReference>
<name>A0A803MJC6_CHEQI</name>
<feature type="domain" description="Retrotransposon Copia-like N-terminal" evidence="1">
    <location>
        <begin position="16"/>
        <end position="61"/>
    </location>
</feature>
<dbReference type="InterPro" id="IPR029472">
    <property type="entry name" value="Copia-like_N"/>
</dbReference>
<dbReference type="PANTHER" id="PTHR37610">
    <property type="entry name" value="CCHC-TYPE DOMAIN-CONTAINING PROTEIN"/>
    <property type="match status" value="1"/>
</dbReference>
<sequence>MSKISLADMQNPLYLHPCDGHNSVSVDKLTGAANYREWRRYMEIVLASKRKLGFVTGLVKKDVEDEVKADQWDTCNNMVIAWLMSCMSDSIKSLSDYYTEMSSLWEEIEGLNLLPPITEMNSEVNVFISALNQQKDEQHFFQFLNGLDEDYAALRSQILMQSPLPTVELACAQLQQEES</sequence>
<dbReference type="AlphaFoldDB" id="A0A803MJC6"/>
<dbReference type="Proteomes" id="UP000596660">
    <property type="component" value="Unplaced"/>
</dbReference>
<reference evidence="2" key="2">
    <citation type="submission" date="2021-03" db="UniProtKB">
        <authorList>
            <consortium name="EnsemblPlants"/>
        </authorList>
    </citation>
    <scope>IDENTIFICATION</scope>
</reference>
<dbReference type="OMA" id="KEAIWIC"/>
<evidence type="ECO:0000313" key="2">
    <source>
        <dbReference type="EnsemblPlants" id="AUR62030372-RA:cds"/>
    </source>
</evidence>
<proteinExistence type="predicted"/>
<evidence type="ECO:0000259" key="1">
    <source>
        <dbReference type="Pfam" id="PF14244"/>
    </source>
</evidence>
<dbReference type="Gramene" id="AUR62030372-RA">
    <property type="protein sequence ID" value="AUR62030372-RA:cds"/>
    <property type="gene ID" value="AUR62030372"/>
</dbReference>
<dbReference type="EnsemblPlants" id="AUR62030372-RA">
    <property type="protein sequence ID" value="AUR62030372-RA:cds"/>
    <property type="gene ID" value="AUR62030372"/>
</dbReference>
<organism evidence="2 3">
    <name type="scientific">Chenopodium quinoa</name>
    <name type="common">Quinoa</name>
    <dbReference type="NCBI Taxonomy" id="63459"/>
    <lineage>
        <taxon>Eukaryota</taxon>
        <taxon>Viridiplantae</taxon>
        <taxon>Streptophyta</taxon>
        <taxon>Embryophyta</taxon>
        <taxon>Tracheophyta</taxon>
        <taxon>Spermatophyta</taxon>
        <taxon>Magnoliopsida</taxon>
        <taxon>eudicotyledons</taxon>
        <taxon>Gunneridae</taxon>
        <taxon>Pentapetalae</taxon>
        <taxon>Caryophyllales</taxon>
        <taxon>Chenopodiaceae</taxon>
        <taxon>Chenopodioideae</taxon>
        <taxon>Atripliceae</taxon>
        <taxon>Chenopodium</taxon>
    </lineage>
</organism>
<dbReference type="PANTHER" id="PTHR37610:SF6">
    <property type="entry name" value="GAG-POLYPEPTIDE OF LTR COPIA-TYPE-RELATED"/>
    <property type="match status" value="1"/>
</dbReference>
<protein>
    <recommendedName>
        <fullName evidence="1">Retrotransposon Copia-like N-terminal domain-containing protein</fullName>
    </recommendedName>
</protein>
<accession>A0A803MJC6</accession>